<feature type="region of interest" description="Disordered" evidence="1">
    <location>
        <begin position="20"/>
        <end position="44"/>
    </location>
</feature>
<sequence>MTSTNLHELKLPTFKAATSKAATSKADTLEPNAGTSPLNTNFASGPHHPTITIIPIFSKDPPMCTSTSLPPSGLADLSQDVQRQVSELSKGMSDRIFKLSLQGNHLPFDAQHHEESMRKAAFNSQIITKTPARFHKPISKFSLFHRRRRSPTPVDPLLEESTYTLVVQPPLPEVLQNFQLNRQSNIHKGTNPVLYGITVEDSTPDCHAMFVTAYLPRSLGEDTAGNIFQLWRWAPKGAAGEGFHRLSRSGTAAVCTEATSRMRMAIGHWLPTPGTTTEFEVTEDTKRHSYHSTMAIINGERDQETLDQVFRRQCESKLNAQQLVAASAEGEETPPPGTFRSAEGYDSTVHPAESGTVSMPIPDTAPPDYNIVTNLSWASNNHSLTDQQSTNPG</sequence>
<organism evidence="2 3">
    <name type="scientific">Tremella mesenterica</name>
    <name type="common">Jelly fungus</name>
    <dbReference type="NCBI Taxonomy" id="5217"/>
    <lineage>
        <taxon>Eukaryota</taxon>
        <taxon>Fungi</taxon>
        <taxon>Dikarya</taxon>
        <taxon>Basidiomycota</taxon>
        <taxon>Agaricomycotina</taxon>
        <taxon>Tremellomycetes</taxon>
        <taxon>Tremellales</taxon>
        <taxon>Tremellaceae</taxon>
        <taxon>Tremella</taxon>
    </lineage>
</organism>
<reference evidence="2 3" key="1">
    <citation type="submission" date="2016-06" db="EMBL/GenBank/DDBJ databases">
        <title>Evolution of pathogenesis and genome organization in the Tremellales.</title>
        <authorList>
            <person name="Cuomo C."/>
            <person name="Litvintseva A."/>
            <person name="Heitman J."/>
            <person name="Chen Y."/>
            <person name="Sun S."/>
            <person name="Springer D."/>
            <person name="Dromer F."/>
            <person name="Young S."/>
            <person name="Zeng Q."/>
            <person name="Chapman S."/>
            <person name="Gujja S."/>
            <person name="Saif S."/>
            <person name="Birren B."/>
        </authorList>
    </citation>
    <scope>NUCLEOTIDE SEQUENCE [LARGE SCALE GENOMIC DNA]</scope>
    <source>
        <strain evidence="2 3">ATCC 28783</strain>
    </source>
</reference>
<proteinExistence type="predicted"/>
<protein>
    <submittedName>
        <fullName evidence="2">Uncharacterized protein</fullName>
    </submittedName>
</protein>
<accession>A0A4V1M484</accession>
<dbReference type="EMBL" id="SDIL01000031">
    <property type="protein sequence ID" value="RXK39477.1"/>
    <property type="molecule type" value="Genomic_DNA"/>
</dbReference>
<keyword evidence="3" id="KW-1185">Reference proteome</keyword>
<feature type="region of interest" description="Disordered" evidence="1">
    <location>
        <begin position="326"/>
        <end position="369"/>
    </location>
</feature>
<gene>
    <name evidence="2" type="ORF">M231_03310</name>
</gene>
<dbReference type="Proteomes" id="UP000289152">
    <property type="component" value="Unassembled WGS sequence"/>
</dbReference>
<comment type="caution">
    <text evidence="2">The sequence shown here is derived from an EMBL/GenBank/DDBJ whole genome shotgun (WGS) entry which is preliminary data.</text>
</comment>
<evidence type="ECO:0000256" key="1">
    <source>
        <dbReference type="SAM" id="MobiDB-lite"/>
    </source>
</evidence>
<dbReference type="InParanoid" id="A0A4V1M484"/>
<name>A0A4V1M484_TREME</name>
<dbReference type="AlphaFoldDB" id="A0A4V1M484"/>
<evidence type="ECO:0000313" key="2">
    <source>
        <dbReference type="EMBL" id="RXK39477.1"/>
    </source>
</evidence>
<evidence type="ECO:0000313" key="3">
    <source>
        <dbReference type="Proteomes" id="UP000289152"/>
    </source>
</evidence>
<feature type="compositionally biased region" description="Polar residues" evidence="1">
    <location>
        <begin position="33"/>
        <end position="43"/>
    </location>
</feature>